<dbReference type="InterPro" id="IPR015424">
    <property type="entry name" value="PyrdxlP-dep_Trfase"/>
</dbReference>
<dbReference type="RefSeq" id="WP_210355741.1">
    <property type="nucleotide sequence ID" value="NZ_JAEQMU010000005.1"/>
</dbReference>
<comment type="cofactor">
    <cofactor evidence="1">
        <name>pyridoxal 5'-phosphate</name>
        <dbReference type="ChEBI" id="CHEBI:597326"/>
    </cofactor>
</comment>
<proteinExistence type="predicted"/>
<sequence>MTAFQHLHQSTGRIIVKDGEPYRFFGGTAYLGLLDNPEYIELYKKGIDIYGLNNGTSRSNNVQLGIYDDAEVTLAERFGFSAAGLLSSGYLAAQVAVRTLSIGREVLYAPDAHPALWLDSMLSDRRSFEDWRDTTIAYINSSQQTNFLIVSNTLDNLAPSYYDFKPFVELCDPAKQLFFILDDSHGIGITRRDAISVDLEFIHNKPNIGVLLVASLAKGMGTDAGVVMGEREVIEQIRRHPMFRGASPPSPAGIYALVNGIEFYQDAFSQLHHNILFFSALMKEDNGLSSIPAFPVFTSSDAHLYRNFLHRSVLISSFPYPLPDSPLLNRVVISALHEEEDLSYLAEAYLSKK</sequence>
<dbReference type="InterPro" id="IPR050087">
    <property type="entry name" value="AON_synthase_class-II"/>
</dbReference>
<keyword evidence="2" id="KW-0808">Transferase</keyword>
<organism evidence="3 4">
    <name type="scientific">Sphingobacterium tabacisoli</name>
    <dbReference type="NCBI Taxonomy" id="2044855"/>
    <lineage>
        <taxon>Bacteria</taxon>
        <taxon>Pseudomonadati</taxon>
        <taxon>Bacteroidota</taxon>
        <taxon>Sphingobacteriia</taxon>
        <taxon>Sphingobacteriales</taxon>
        <taxon>Sphingobacteriaceae</taxon>
        <taxon>Sphingobacterium</taxon>
    </lineage>
</organism>
<protein>
    <submittedName>
        <fullName evidence="3">8-amino-7-oxononanoate synthase</fullName>
    </submittedName>
</protein>
<dbReference type="InterPro" id="IPR015421">
    <property type="entry name" value="PyrdxlP-dep_Trfase_major"/>
</dbReference>
<keyword evidence="4" id="KW-1185">Reference proteome</keyword>
<dbReference type="SUPFAM" id="SSF53383">
    <property type="entry name" value="PLP-dependent transferases"/>
    <property type="match status" value="1"/>
</dbReference>
<evidence type="ECO:0000256" key="2">
    <source>
        <dbReference type="ARBA" id="ARBA00022679"/>
    </source>
</evidence>
<accession>A0ABW5KYJ1</accession>
<name>A0ABW5KYJ1_9SPHI</name>
<dbReference type="PANTHER" id="PTHR13693">
    <property type="entry name" value="CLASS II AMINOTRANSFERASE/8-AMINO-7-OXONONANOATE SYNTHASE"/>
    <property type="match status" value="1"/>
</dbReference>
<dbReference type="InterPro" id="IPR015422">
    <property type="entry name" value="PyrdxlP-dep_Trfase_small"/>
</dbReference>
<gene>
    <name evidence="3" type="ORF">ACFSQW_06345</name>
</gene>
<dbReference type="EMBL" id="JBHULD010000007">
    <property type="protein sequence ID" value="MFD2554002.1"/>
    <property type="molecule type" value="Genomic_DNA"/>
</dbReference>
<dbReference type="Proteomes" id="UP001597440">
    <property type="component" value="Unassembled WGS sequence"/>
</dbReference>
<evidence type="ECO:0000313" key="4">
    <source>
        <dbReference type="Proteomes" id="UP001597440"/>
    </source>
</evidence>
<evidence type="ECO:0000256" key="1">
    <source>
        <dbReference type="ARBA" id="ARBA00001933"/>
    </source>
</evidence>
<comment type="caution">
    <text evidence="3">The sequence shown here is derived from an EMBL/GenBank/DDBJ whole genome shotgun (WGS) entry which is preliminary data.</text>
</comment>
<dbReference type="Gene3D" id="3.40.640.10">
    <property type="entry name" value="Type I PLP-dependent aspartate aminotransferase-like (Major domain)"/>
    <property type="match status" value="1"/>
</dbReference>
<evidence type="ECO:0000313" key="3">
    <source>
        <dbReference type="EMBL" id="MFD2554002.1"/>
    </source>
</evidence>
<dbReference type="Gene3D" id="3.90.1150.10">
    <property type="entry name" value="Aspartate Aminotransferase, domain 1"/>
    <property type="match status" value="1"/>
</dbReference>
<reference evidence="4" key="1">
    <citation type="journal article" date="2019" name="Int. J. Syst. Evol. Microbiol.">
        <title>The Global Catalogue of Microorganisms (GCM) 10K type strain sequencing project: providing services to taxonomists for standard genome sequencing and annotation.</title>
        <authorList>
            <consortium name="The Broad Institute Genomics Platform"/>
            <consortium name="The Broad Institute Genome Sequencing Center for Infectious Disease"/>
            <person name="Wu L."/>
            <person name="Ma J."/>
        </authorList>
    </citation>
    <scope>NUCLEOTIDE SEQUENCE [LARGE SCALE GENOMIC DNA]</scope>
    <source>
        <strain evidence="4">KCTC 52298</strain>
    </source>
</reference>